<keyword evidence="1" id="KW-0175">Coiled coil</keyword>
<feature type="domain" description="DUF4795" evidence="4">
    <location>
        <begin position="273"/>
        <end position="472"/>
    </location>
</feature>
<proteinExistence type="predicted"/>
<evidence type="ECO:0000313" key="5">
    <source>
        <dbReference type="EMBL" id="JAS26041.1"/>
    </source>
</evidence>
<dbReference type="AlphaFoldDB" id="A0A1B6DK30"/>
<dbReference type="InterPro" id="IPR032013">
    <property type="entry name" value="DUF4795"/>
</dbReference>
<gene>
    <name evidence="5" type="ORF">g.12143</name>
</gene>
<protein>
    <recommendedName>
        <fullName evidence="4">DUF4795 domain-containing protein</fullName>
    </recommendedName>
</protein>
<sequence length="585" mass="65585">WRQVTSYKLLFFVWACVQFLLNKLNFNLFILIYTHNLLFQFSKITKMAVTQATLSQMVDMALGTPEVGAVNFNVIHTILSTIVSKTGLSSLVVEHRNEIPNTTVTPHSVQEPVESHELKSSDGGTSSKTLNDVLKSLAELNVLVEEINGRLGLLENITGATPAETEGQSLGIENLKSQITEMVYKQISEGGGTGEVTGNGIGEQLQQIENNFIIQNDRLVDLQGMLNGRITEMSKQIEDLEKELGVINERLTIQTQSHTEITSSHSFEKDGGNLMIELYSKVGVIQADLEAIQQAAETLAEDKVDLDLRLDAVREELEIVKTIKADKAEVEDELANKADLLHVSRKVSHDDFKARVAEVDVNLEDAFAKLDKQEATWLSERDIIQAELDAKMDKSEIIPIKEYFNDKIKSLLDKIKALSAMKGIEDAAGAKRQIIKDLKCISCDKDVVMKQTLNIEDFKANEGMKSHKSIKPLLTYKLDQVRKQQHKLPGDRNMLHFEEMMQHADPQYKKLKPTYPIVEVDSALHICNRYCGGSHTVTTPLQRVTRTGHYFDMFPPKNIPSAPENSGMSTIHPIPEEPLQTERVQ</sequence>
<dbReference type="Pfam" id="PF16043">
    <property type="entry name" value="DUF4795"/>
    <property type="match status" value="1"/>
</dbReference>
<keyword evidence="3" id="KW-0812">Transmembrane</keyword>
<keyword evidence="3" id="KW-1133">Transmembrane helix</keyword>
<feature type="region of interest" description="Disordered" evidence="2">
    <location>
        <begin position="562"/>
        <end position="585"/>
    </location>
</feature>
<evidence type="ECO:0000256" key="2">
    <source>
        <dbReference type="SAM" id="MobiDB-lite"/>
    </source>
</evidence>
<organism evidence="5">
    <name type="scientific">Clastoptera arizonana</name>
    <name type="common">Arizona spittle bug</name>
    <dbReference type="NCBI Taxonomy" id="38151"/>
    <lineage>
        <taxon>Eukaryota</taxon>
        <taxon>Metazoa</taxon>
        <taxon>Ecdysozoa</taxon>
        <taxon>Arthropoda</taxon>
        <taxon>Hexapoda</taxon>
        <taxon>Insecta</taxon>
        <taxon>Pterygota</taxon>
        <taxon>Neoptera</taxon>
        <taxon>Paraneoptera</taxon>
        <taxon>Hemiptera</taxon>
        <taxon>Auchenorrhyncha</taxon>
        <taxon>Cercopoidea</taxon>
        <taxon>Clastopteridae</taxon>
        <taxon>Clastoptera</taxon>
    </lineage>
</organism>
<accession>A0A1B6DK30</accession>
<dbReference type="PANTHER" id="PTHR47080:SF1">
    <property type="entry name" value="CHROMOSOME 16 OPEN READING FRAME 96"/>
    <property type="match status" value="1"/>
</dbReference>
<keyword evidence="3" id="KW-0472">Membrane</keyword>
<evidence type="ECO:0000256" key="3">
    <source>
        <dbReference type="SAM" id="Phobius"/>
    </source>
</evidence>
<dbReference type="PANTHER" id="PTHR47080">
    <property type="entry name" value="CHROMOSOME 16 OPEN READING FRAME 96"/>
    <property type="match status" value="1"/>
</dbReference>
<feature type="coiled-coil region" evidence="1">
    <location>
        <begin position="223"/>
        <end position="250"/>
    </location>
</feature>
<feature type="non-terminal residue" evidence="5">
    <location>
        <position position="1"/>
    </location>
</feature>
<reference evidence="5" key="1">
    <citation type="submission" date="2015-12" db="EMBL/GenBank/DDBJ databases">
        <title>De novo transcriptome assembly of four potential Pierce s Disease insect vectors from Arizona vineyards.</title>
        <authorList>
            <person name="Tassone E.E."/>
        </authorList>
    </citation>
    <scope>NUCLEOTIDE SEQUENCE</scope>
</reference>
<dbReference type="EMBL" id="GEDC01011257">
    <property type="protein sequence ID" value="JAS26041.1"/>
    <property type="molecule type" value="Transcribed_RNA"/>
</dbReference>
<name>A0A1B6DK30_9HEMI</name>
<feature type="transmembrane region" description="Helical" evidence="3">
    <location>
        <begin position="9"/>
        <end position="33"/>
    </location>
</feature>
<evidence type="ECO:0000256" key="1">
    <source>
        <dbReference type="SAM" id="Coils"/>
    </source>
</evidence>
<feature type="region of interest" description="Disordered" evidence="2">
    <location>
        <begin position="102"/>
        <end position="125"/>
    </location>
</feature>
<evidence type="ECO:0000259" key="4">
    <source>
        <dbReference type="Pfam" id="PF16043"/>
    </source>
</evidence>